<gene>
    <name evidence="3" type="ORF">ACJIZ3_006949</name>
</gene>
<keyword evidence="1" id="KW-0175">Coiled coil</keyword>
<keyword evidence="4" id="KW-1185">Reference proteome</keyword>
<dbReference type="EMBL" id="JBJXBP010000007">
    <property type="protein sequence ID" value="KAL3821044.1"/>
    <property type="molecule type" value="Genomic_DNA"/>
</dbReference>
<accession>A0ABD3S954</accession>
<organism evidence="3 4">
    <name type="scientific">Penstemon smallii</name>
    <dbReference type="NCBI Taxonomy" id="265156"/>
    <lineage>
        <taxon>Eukaryota</taxon>
        <taxon>Viridiplantae</taxon>
        <taxon>Streptophyta</taxon>
        <taxon>Embryophyta</taxon>
        <taxon>Tracheophyta</taxon>
        <taxon>Spermatophyta</taxon>
        <taxon>Magnoliopsida</taxon>
        <taxon>eudicotyledons</taxon>
        <taxon>Gunneridae</taxon>
        <taxon>Pentapetalae</taxon>
        <taxon>asterids</taxon>
        <taxon>lamiids</taxon>
        <taxon>Lamiales</taxon>
        <taxon>Plantaginaceae</taxon>
        <taxon>Cheloneae</taxon>
        <taxon>Penstemon</taxon>
    </lineage>
</organism>
<dbReference type="InterPro" id="IPR043424">
    <property type="entry name" value="BLT-like"/>
</dbReference>
<name>A0ABD3S954_9LAMI</name>
<feature type="compositionally biased region" description="Low complexity" evidence="2">
    <location>
        <begin position="521"/>
        <end position="532"/>
    </location>
</feature>
<dbReference type="PANTHER" id="PTHR31071">
    <property type="entry name" value="GB|AAF24581.1"/>
    <property type="match status" value="1"/>
</dbReference>
<dbReference type="AlphaFoldDB" id="A0ABD3S954"/>
<evidence type="ECO:0000256" key="1">
    <source>
        <dbReference type="SAM" id="Coils"/>
    </source>
</evidence>
<evidence type="ECO:0000313" key="4">
    <source>
        <dbReference type="Proteomes" id="UP001634393"/>
    </source>
</evidence>
<feature type="compositionally biased region" description="Basic and acidic residues" evidence="2">
    <location>
        <begin position="68"/>
        <end position="78"/>
    </location>
</feature>
<reference evidence="3 4" key="1">
    <citation type="submission" date="2024-12" db="EMBL/GenBank/DDBJ databases">
        <title>The unique morphological basis and parallel evolutionary history of personate flowers in Penstemon.</title>
        <authorList>
            <person name="Depatie T.H."/>
            <person name="Wessinger C.A."/>
        </authorList>
    </citation>
    <scope>NUCLEOTIDE SEQUENCE [LARGE SCALE GENOMIC DNA]</scope>
    <source>
        <strain evidence="3">WTNN_2</strain>
        <tissue evidence="3">Leaf</tissue>
    </source>
</reference>
<dbReference type="PANTHER" id="PTHR31071:SF2">
    <property type="entry name" value="ACTIN CYTOSKELETON-REGULATORY COMPLEX PAN-LIKE PROTEIN"/>
    <property type="match status" value="1"/>
</dbReference>
<dbReference type="Proteomes" id="UP001634393">
    <property type="component" value="Unassembled WGS sequence"/>
</dbReference>
<evidence type="ECO:0000256" key="2">
    <source>
        <dbReference type="SAM" id="MobiDB-lite"/>
    </source>
</evidence>
<evidence type="ECO:0000313" key="3">
    <source>
        <dbReference type="EMBL" id="KAL3821044.1"/>
    </source>
</evidence>
<sequence length="687" mass="78105">MKITVERTIPPNTQPKQLPDLSIKPTFPKKPPRRKTKPPGSGIRFKREPGTPSAKQNSRPVTPLLKWKFNEANDKNNSLEEEEEEESNGKCGRKIRTVVSARKLGASLWRQRLSELQGNAGQKLGLQTGCGHVGTAVPDYHVDRVHSIPAKDLVHSPHSAAGPRNGLLYKFGPSFQPSNYAMEGATKWDPVDWKRSGELKQTLVEPKLVDQTPRISALETELEQARTKINELESERRSSKKKLEQFLQKLSEERAAWRSREHEKIRAIIDDVKVDLNREKKNRHRLEIVNSKLVNELADAKLSAKRYLQEYEKERKAREIIEEVCDELAKEIGEDKAEVEALKRESMTLQEEVDEERKMLQMAEVWREERVQMKLVDAKVMLEEKYSHMNKLISDLESFLNSNSKMSDLEEMNKAEFLRQMTTSVNIQDIRELTYEPPNPDDIFSIFEDVNFGGSNEREVEPCSEYTPASHASNIHTVSPEIKMLDKDKSYIHANAYVDRSGELEEDASEWETVSHPEDQGSSYSPDGSDPSINKSFRVSNFSRNGTEWERSGGDETPIVEIGEVGSVQMRQSKKVSSLFRPWKSSNGDNYKIVSVEGMNGRLSNGRVSNGVIMSPDCGLGKDGLSPQDFVGQWNSPDSGNPHFNRGMKGCIEWPRSVQKGSLKSRLLEARMESQKVQLRQVLKHKI</sequence>
<feature type="coiled-coil region" evidence="1">
    <location>
        <begin position="215"/>
        <end position="359"/>
    </location>
</feature>
<feature type="region of interest" description="Disordered" evidence="2">
    <location>
        <begin position="1"/>
        <end position="91"/>
    </location>
</feature>
<protein>
    <submittedName>
        <fullName evidence="3">Uncharacterized protein</fullName>
    </submittedName>
</protein>
<proteinExistence type="predicted"/>
<feature type="region of interest" description="Disordered" evidence="2">
    <location>
        <begin position="503"/>
        <end position="535"/>
    </location>
</feature>
<comment type="caution">
    <text evidence="3">The sequence shown here is derived from an EMBL/GenBank/DDBJ whole genome shotgun (WGS) entry which is preliminary data.</text>
</comment>